<evidence type="ECO:0000256" key="4">
    <source>
        <dbReference type="ARBA" id="ARBA00035401"/>
    </source>
</evidence>
<evidence type="ECO:0000313" key="7">
    <source>
        <dbReference type="Proteomes" id="UP000018936"/>
    </source>
</evidence>
<gene>
    <name evidence="6" type="primary">RPSA</name>
    <name evidence="6" type="ORF">L345_13362</name>
</gene>
<dbReference type="AlphaFoldDB" id="V8NH54"/>
<dbReference type="InterPro" id="IPR005707">
    <property type="entry name" value="Ribosomal_uS2_euk/arc"/>
</dbReference>
<dbReference type="OrthoDB" id="414863at2759"/>
<dbReference type="GO" id="GO:0006412">
    <property type="term" value="P:translation"/>
    <property type="evidence" value="ECO:0007669"/>
    <property type="project" value="InterPro"/>
</dbReference>
<keyword evidence="2 6" id="KW-0689">Ribosomal protein</keyword>
<dbReference type="SUPFAM" id="SSF52313">
    <property type="entry name" value="Ribosomal protein S2"/>
    <property type="match status" value="1"/>
</dbReference>
<dbReference type="Proteomes" id="UP000018936">
    <property type="component" value="Unassembled WGS sequence"/>
</dbReference>
<dbReference type="Gene3D" id="3.40.50.10490">
    <property type="entry name" value="Glucose-6-phosphate isomerase like protein, domain 1"/>
    <property type="match status" value="1"/>
</dbReference>
<dbReference type="InterPro" id="IPR023591">
    <property type="entry name" value="Ribosomal_uS2_flav_dom_sf"/>
</dbReference>
<keyword evidence="3" id="KW-0687">Ribonucleoprotein</keyword>
<protein>
    <recommendedName>
        <fullName evidence="4">40S ribosomal protein SA</fullName>
    </recommendedName>
</protein>
<keyword evidence="7" id="KW-1185">Reference proteome</keyword>
<reference evidence="6 7" key="1">
    <citation type="journal article" date="2013" name="Proc. Natl. Acad. Sci. U.S.A.">
        <title>The king cobra genome reveals dynamic gene evolution and adaptation in the snake venom system.</title>
        <authorList>
            <person name="Vonk F.J."/>
            <person name="Casewell N.R."/>
            <person name="Henkel C.V."/>
            <person name="Heimberg A.M."/>
            <person name="Jansen H.J."/>
            <person name="McCleary R.J."/>
            <person name="Kerkkamp H.M."/>
            <person name="Vos R.A."/>
            <person name="Guerreiro I."/>
            <person name="Calvete J.J."/>
            <person name="Wuster W."/>
            <person name="Woods A.E."/>
            <person name="Logan J.M."/>
            <person name="Harrison R.A."/>
            <person name="Castoe T.A."/>
            <person name="de Koning A.P."/>
            <person name="Pollock D.D."/>
            <person name="Yandell M."/>
            <person name="Calderon D."/>
            <person name="Renjifo C."/>
            <person name="Currier R.B."/>
            <person name="Salgado D."/>
            <person name="Pla D."/>
            <person name="Sanz L."/>
            <person name="Hyder A.S."/>
            <person name="Ribeiro J.M."/>
            <person name="Arntzen J.W."/>
            <person name="van den Thillart G.E."/>
            <person name="Boetzer M."/>
            <person name="Pirovano W."/>
            <person name="Dirks R.P."/>
            <person name="Spaink H.P."/>
            <person name="Duboule D."/>
            <person name="McGlinn E."/>
            <person name="Kini R.M."/>
            <person name="Richardson M.K."/>
        </authorList>
    </citation>
    <scope>NUCLEOTIDE SEQUENCE</scope>
    <source>
        <tissue evidence="6">Blood</tissue>
    </source>
</reference>
<dbReference type="GO" id="GO:0015935">
    <property type="term" value="C:small ribosomal subunit"/>
    <property type="evidence" value="ECO:0007669"/>
    <property type="project" value="InterPro"/>
</dbReference>
<organism evidence="6 7">
    <name type="scientific">Ophiophagus hannah</name>
    <name type="common">King cobra</name>
    <name type="synonym">Naja hannah</name>
    <dbReference type="NCBI Taxonomy" id="8665"/>
    <lineage>
        <taxon>Eukaryota</taxon>
        <taxon>Metazoa</taxon>
        <taxon>Chordata</taxon>
        <taxon>Craniata</taxon>
        <taxon>Vertebrata</taxon>
        <taxon>Euteleostomi</taxon>
        <taxon>Lepidosauria</taxon>
        <taxon>Squamata</taxon>
        <taxon>Bifurcata</taxon>
        <taxon>Unidentata</taxon>
        <taxon>Episquamata</taxon>
        <taxon>Toxicofera</taxon>
        <taxon>Serpentes</taxon>
        <taxon>Colubroidea</taxon>
        <taxon>Elapidae</taxon>
        <taxon>Elapinae</taxon>
        <taxon>Ophiophagus</taxon>
    </lineage>
</organism>
<evidence type="ECO:0000256" key="3">
    <source>
        <dbReference type="ARBA" id="ARBA00023274"/>
    </source>
</evidence>
<evidence type="ECO:0000256" key="1">
    <source>
        <dbReference type="ARBA" id="ARBA00006242"/>
    </source>
</evidence>
<dbReference type="GO" id="GO:0003735">
    <property type="term" value="F:structural constituent of ribosome"/>
    <property type="evidence" value="ECO:0007669"/>
    <property type="project" value="InterPro"/>
</dbReference>
<feature type="non-terminal residue" evidence="6">
    <location>
        <position position="157"/>
    </location>
</feature>
<accession>V8NH54</accession>
<evidence type="ECO:0000256" key="2">
    <source>
        <dbReference type="ARBA" id="ARBA00022980"/>
    </source>
</evidence>
<feature type="non-terminal residue" evidence="6">
    <location>
        <position position="1"/>
    </location>
</feature>
<evidence type="ECO:0000313" key="6">
    <source>
        <dbReference type="EMBL" id="ETE60892.1"/>
    </source>
</evidence>
<sequence length="157" mass="17356">MWDESSACCPTCEEPSKWERRGTPILKRQLGVRSPRSADESKPCNCQTDTPSSRNTRQRAVLKFAAATGAAPIAGRFTPGTFTNQIQLLFVNPAFWWSTDPRADHQPLTEAPYVDIPTIALCNTDSPLCYVDSAVPCNKIEKEQAAADLAVTKEHFQ</sequence>
<dbReference type="PRINTS" id="PR00395">
    <property type="entry name" value="RIBOSOMALS2"/>
</dbReference>
<comment type="caution">
    <text evidence="6">The sequence shown here is derived from an EMBL/GenBank/DDBJ whole genome shotgun (WGS) entry which is preliminary data.</text>
</comment>
<name>V8NH54_OPHHA</name>
<proteinExistence type="inferred from homology"/>
<feature type="region of interest" description="Disordered" evidence="5">
    <location>
        <begin position="31"/>
        <end position="54"/>
    </location>
</feature>
<dbReference type="PANTHER" id="PTHR11489">
    <property type="entry name" value="40S RIBOSOMAL PROTEIN SA"/>
    <property type="match status" value="1"/>
</dbReference>
<evidence type="ECO:0000256" key="5">
    <source>
        <dbReference type="SAM" id="MobiDB-lite"/>
    </source>
</evidence>
<comment type="similarity">
    <text evidence="1">Belongs to the universal ribosomal protein uS2 family.</text>
</comment>
<dbReference type="InterPro" id="IPR001865">
    <property type="entry name" value="Ribosomal_uS2"/>
</dbReference>
<feature type="compositionally biased region" description="Polar residues" evidence="5">
    <location>
        <begin position="44"/>
        <end position="54"/>
    </location>
</feature>
<dbReference type="EMBL" id="AZIM01004312">
    <property type="protein sequence ID" value="ETE60892.1"/>
    <property type="molecule type" value="Genomic_DNA"/>
</dbReference>